<dbReference type="EMBL" id="JADFTS010000006">
    <property type="protein sequence ID" value="KAF9600758.1"/>
    <property type="molecule type" value="Genomic_DNA"/>
</dbReference>
<keyword evidence="1" id="KW-0175">Coiled coil</keyword>
<dbReference type="OrthoDB" id="2113341at2759"/>
<proteinExistence type="predicted"/>
<evidence type="ECO:0000313" key="2">
    <source>
        <dbReference type="EMBL" id="KAF9600758.1"/>
    </source>
</evidence>
<feature type="coiled-coil region" evidence="1">
    <location>
        <begin position="52"/>
        <end position="127"/>
    </location>
</feature>
<sequence>MDMLSDAKNQALSHADDAIKIVEIHTEKVEFLFAELCRVKALLDSNNLIEKAKAAETRTTEAEALIQQLKQEVEKANAAETKMTEAEAMIIQLKQQLEEAKAAEMKIAEVETLIEKLKEELEKAKATER</sequence>
<reference evidence="2 3" key="1">
    <citation type="submission" date="2020-10" db="EMBL/GenBank/DDBJ databases">
        <title>The Coptis chinensis genome and diversification of protoberbering-type alkaloids.</title>
        <authorList>
            <person name="Wang B."/>
            <person name="Shu S."/>
            <person name="Song C."/>
            <person name="Liu Y."/>
        </authorList>
    </citation>
    <scope>NUCLEOTIDE SEQUENCE [LARGE SCALE GENOMIC DNA]</scope>
    <source>
        <strain evidence="2">HL-2020</strain>
        <tissue evidence="2">Leaf</tissue>
    </source>
</reference>
<organism evidence="2 3">
    <name type="scientific">Coptis chinensis</name>
    <dbReference type="NCBI Taxonomy" id="261450"/>
    <lineage>
        <taxon>Eukaryota</taxon>
        <taxon>Viridiplantae</taxon>
        <taxon>Streptophyta</taxon>
        <taxon>Embryophyta</taxon>
        <taxon>Tracheophyta</taxon>
        <taxon>Spermatophyta</taxon>
        <taxon>Magnoliopsida</taxon>
        <taxon>Ranunculales</taxon>
        <taxon>Ranunculaceae</taxon>
        <taxon>Coptidoideae</taxon>
        <taxon>Coptis</taxon>
    </lineage>
</organism>
<keyword evidence="3" id="KW-1185">Reference proteome</keyword>
<dbReference type="Proteomes" id="UP000631114">
    <property type="component" value="Unassembled WGS sequence"/>
</dbReference>
<accession>A0A835LM63</accession>
<protein>
    <submittedName>
        <fullName evidence="2">Uncharacterized protein</fullName>
    </submittedName>
</protein>
<name>A0A835LM63_9MAGN</name>
<gene>
    <name evidence="2" type="ORF">IFM89_012202</name>
</gene>
<comment type="caution">
    <text evidence="2">The sequence shown here is derived from an EMBL/GenBank/DDBJ whole genome shotgun (WGS) entry which is preliminary data.</text>
</comment>
<evidence type="ECO:0000313" key="3">
    <source>
        <dbReference type="Proteomes" id="UP000631114"/>
    </source>
</evidence>
<dbReference type="AlphaFoldDB" id="A0A835LM63"/>
<evidence type="ECO:0000256" key="1">
    <source>
        <dbReference type="SAM" id="Coils"/>
    </source>
</evidence>